<dbReference type="Pfam" id="PF04821">
    <property type="entry name" value="TIMELESS"/>
    <property type="match status" value="1"/>
</dbReference>
<accession>A0AAW0FJJ5</accession>
<evidence type="ECO:0000259" key="2">
    <source>
        <dbReference type="Pfam" id="PF04821"/>
    </source>
</evidence>
<dbReference type="AlphaFoldDB" id="A0AAW0FJJ5"/>
<proteinExistence type="predicted"/>
<reference evidence="3 4" key="1">
    <citation type="submission" date="2022-09" db="EMBL/GenBank/DDBJ databases">
        <authorList>
            <person name="Palmer J.M."/>
        </authorList>
    </citation>
    <scope>NUCLEOTIDE SEQUENCE [LARGE SCALE GENOMIC DNA]</scope>
    <source>
        <strain evidence="3 4">DSM 7382</strain>
    </source>
</reference>
<keyword evidence="4" id="KW-1185">Reference proteome</keyword>
<organism evidence="3 4">
    <name type="scientific">Cerrena zonata</name>
    <dbReference type="NCBI Taxonomy" id="2478898"/>
    <lineage>
        <taxon>Eukaryota</taxon>
        <taxon>Fungi</taxon>
        <taxon>Dikarya</taxon>
        <taxon>Basidiomycota</taxon>
        <taxon>Agaricomycotina</taxon>
        <taxon>Agaricomycetes</taxon>
        <taxon>Polyporales</taxon>
        <taxon>Cerrenaceae</taxon>
        <taxon>Cerrena</taxon>
    </lineage>
</organism>
<dbReference type="EMBL" id="JASBNA010000082">
    <property type="protein sequence ID" value="KAK7677778.1"/>
    <property type="molecule type" value="Genomic_DNA"/>
</dbReference>
<name>A0AAW0FJJ5_9APHY</name>
<dbReference type="Proteomes" id="UP001385951">
    <property type="component" value="Unassembled WGS sequence"/>
</dbReference>
<evidence type="ECO:0000313" key="3">
    <source>
        <dbReference type="EMBL" id="KAK7677778.1"/>
    </source>
</evidence>
<protein>
    <recommendedName>
        <fullName evidence="2">Timeless N-terminal domain-containing protein</fullName>
    </recommendedName>
</protein>
<gene>
    <name evidence="3" type="ORF">QCA50_019210</name>
</gene>
<feature type="domain" description="Timeless N-terminal" evidence="2">
    <location>
        <begin position="102"/>
        <end position="143"/>
    </location>
</feature>
<dbReference type="InterPro" id="IPR006906">
    <property type="entry name" value="Timeless_N"/>
</dbReference>
<evidence type="ECO:0000313" key="4">
    <source>
        <dbReference type="Proteomes" id="UP001385951"/>
    </source>
</evidence>
<feature type="region of interest" description="Disordered" evidence="1">
    <location>
        <begin position="22"/>
        <end position="62"/>
    </location>
</feature>
<evidence type="ECO:0000256" key="1">
    <source>
        <dbReference type="SAM" id="MobiDB-lite"/>
    </source>
</evidence>
<comment type="caution">
    <text evidence="3">The sequence shown here is derived from an EMBL/GenBank/DDBJ whole genome shotgun (WGS) entry which is preliminary data.</text>
</comment>
<feature type="compositionally biased region" description="Acidic residues" evidence="1">
    <location>
        <begin position="42"/>
        <end position="56"/>
    </location>
</feature>
<feature type="compositionally biased region" description="Acidic residues" evidence="1">
    <location>
        <begin position="22"/>
        <end position="32"/>
    </location>
</feature>
<sequence length="144" mass="15976">MLAPSDSEGEELFYAADEGSDLDDFIDFSDEDQVNHAPTNPIDEEVEDGVEEESEPEDRVTKLNKQLKPNEDYTLKVLKAHISILVTAVGGPDHTSPIQPPPYKLGPEALGCLKDIKRWLRSVDTNNDSFDVALAIYEVGLVNY</sequence>